<proteinExistence type="inferred from homology"/>
<dbReference type="InterPro" id="IPR011032">
    <property type="entry name" value="GroES-like_sf"/>
</dbReference>
<dbReference type="GO" id="GO:0051087">
    <property type="term" value="F:protein-folding chaperone binding"/>
    <property type="evidence" value="ECO:0007669"/>
    <property type="project" value="TreeGrafter"/>
</dbReference>
<organism evidence="3 4">
    <name type="scientific">Brevibacterium ravenspurgense</name>
    <dbReference type="NCBI Taxonomy" id="479117"/>
    <lineage>
        <taxon>Bacteria</taxon>
        <taxon>Bacillati</taxon>
        <taxon>Actinomycetota</taxon>
        <taxon>Actinomycetes</taxon>
        <taxon>Micrococcales</taxon>
        <taxon>Brevibacteriaceae</taxon>
        <taxon>Brevibacterium</taxon>
    </lineage>
</organism>
<dbReference type="AlphaFoldDB" id="A0A150HBX5"/>
<dbReference type="InterPro" id="IPR037124">
    <property type="entry name" value="Chaperonin_GroES_sf"/>
</dbReference>
<dbReference type="RefSeq" id="WP_062019319.1">
    <property type="nucleotide sequence ID" value="NZ_LQQC01000002.1"/>
</dbReference>
<dbReference type="CDD" id="cd00320">
    <property type="entry name" value="cpn10"/>
    <property type="match status" value="1"/>
</dbReference>
<dbReference type="GO" id="GO:0046872">
    <property type="term" value="F:metal ion binding"/>
    <property type="evidence" value="ECO:0007669"/>
    <property type="project" value="TreeGrafter"/>
</dbReference>
<name>A0A150HBX5_9MICO</name>
<evidence type="ECO:0000256" key="2">
    <source>
        <dbReference type="ARBA" id="ARBA00023186"/>
    </source>
</evidence>
<accession>A0A150HBX5</accession>
<keyword evidence="2" id="KW-0143">Chaperone</keyword>
<reference evidence="3 4" key="1">
    <citation type="submission" date="2016-01" db="EMBL/GenBank/DDBJ databases">
        <title>Use of Whole Genome Sequencing to ascertain that Brevibacterium massiliense (Roux, Raoult 2009) is a later heterotypic synonym of Brevibacterium ravenspurgense (Mages 2008).</title>
        <authorList>
            <person name="Bernier A.-M."/>
            <person name="Burdz T."/>
            <person name="Huynh C."/>
            <person name="Pachecho A.L."/>
            <person name="Wiebe D."/>
            <person name="Bonner C."/>
            <person name="Bernard K."/>
        </authorList>
    </citation>
    <scope>NUCLEOTIDE SEQUENCE [LARGE SCALE GENOMIC DNA]</scope>
    <source>
        <strain evidence="3 4">CCUG56047</strain>
    </source>
</reference>
<dbReference type="EMBL" id="LQQC01000002">
    <property type="protein sequence ID" value="KXZ59593.1"/>
    <property type="molecule type" value="Genomic_DNA"/>
</dbReference>
<protein>
    <submittedName>
        <fullName evidence="3">10 kDa chaperonin</fullName>
    </submittedName>
</protein>
<comment type="caution">
    <text evidence="3">The sequence shown here is derived from an EMBL/GenBank/DDBJ whole genome shotgun (WGS) entry which is preliminary data.</text>
</comment>
<dbReference type="InterPro" id="IPR020818">
    <property type="entry name" value="Chaperonin_GroES"/>
</dbReference>
<dbReference type="GO" id="GO:0044183">
    <property type="term" value="F:protein folding chaperone"/>
    <property type="evidence" value="ECO:0007669"/>
    <property type="project" value="InterPro"/>
</dbReference>
<keyword evidence="4" id="KW-1185">Reference proteome</keyword>
<dbReference type="SMART" id="SM00883">
    <property type="entry name" value="Cpn10"/>
    <property type="match status" value="1"/>
</dbReference>
<dbReference type="Proteomes" id="UP000243589">
    <property type="component" value="Unassembled WGS sequence"/>
</dbReference>
<dbReference type="Pfam" id="PF00166">
    <property type="entry name" value="Cpn10"/>
    <property type="match status" value="1"/>
</dbReference>
<evidence type="ECO:0000313" key="4">
    <source>
        <dbReference type="Proteomes" id="UP000243589"/>
    </source>
</evidence>
<comment type="similarity">
    <text evidence="1">Belongs to the GroES chaperonin family.</text>
</comment>
<sequence length="117" mass="12623">MSEASRTRPAAETAGELPIRMLHDRLLVQPDKEAGERKSSAGIVIPATAAMGKRLAWGTVVATGPNVRQVSLHDTILFDPEDRAEVELDGSLYTLLRERDIHAISQTAGEGSTGLYL</sequence>
<evidence type="ECO:0000256" key="1">
    <source>
        <dbReference type="ARBA" id="ARBA00006975"/>
    </source>
</evidence>
<gene>
    <name evidence="3" type="primary">groS_1</name>
    <name evidence="3" type="ORF">Bravens_00061</name>
</gene>
<dbReference type="PANTHER" id="PTHR10772">
    <property type="entry name" value="10 KDA HEAT SHOCK PROTEIN"/>
    <property type="match status" value="1"/>
</dbReference>
<dbReference type="PANTHER" id="PTHR10772:SF58">
    <property type="entry name" value="CO-CHAPERONIN GROES"/>
    <property type="match status" value="1"/>
</dbReference>
<evidence type="ECO:0000313" key="3">
    <source>
        <dbReference type="EMBL" id="KXZ59593.1"/>
    </source>
</evidence>
<dbReference type="Gene3D" id="2.30.33.40">
    <property type="entry name" value="GroES chaperonin"/>
    <property type="match status" value="1"/>
</dbReference>
<dbReference type="SUPFAM" id="SSF50129">
    <property type="entry name" value="GroES-like"/>
    <property type="match status" value="1"/>
</dbReference>
<dbReference type="GO" id="GO:0005524">
    <property type="term" value="F:ATP binding"/>
    <property type="evidence" value="ECO:0007669"/>
    <property type="project" value="InterPro"/>
</dbReference>
<dbReference type="GO" id="GO:0051082">
    <property type="term" value="F:unfolded protein binding"/>
    <property type="evidence" value="ECO:0007669"/>
    <property type="project" value="TreeGrafter"/>
</dbReference>
<dbReference type="PATRIC" id="fig|479117.4.peg.61"/>